<accession>A0ABS7U021</accession>
<dbReference type="RefSeq" id="WP_224195487.1">
    <property type="nucleotide sequence ID" value="NZ_JAIRAU010000043.1"/>
</dbReference>
<keyword evidence="4" id="KW-1185">Reference proteome</keyword>
<organism evidence="3 4">
    <name type="scientific">Nannocystis pusilla</name>
    <dbReference type="NCBI Taxonomy" id="889268"/>
    <lineage>
        <taxon>Bacteria</taxon>
        <taxon>Pseudomonadati</taxon>
        <taxon>Myxococcota</taxon>
        <taxon>Polyangia</taxon>
        <taxon>Nannocystales</taxon>
        <taxon>Nannocystaceae</taxon>
        <taxon>Nannocystis</taxon>
    </lineage>
</organism>
<evidence type="ECO:0008006" key="5">
    <source>
        <dbReference type="Google" id="ProtNLM"/>
    </source>
</evidence>
<evidence type="ECO:0000313" key="4">
    <source>
        <dbReference type="Proteomes" id="UP001139031"/>
    </source>
</evidence>
<proteinExistence type="predicted"/>
<comment type="caution">
    <text evidence="3">The sequence shown here is derived from an EMBL/GenBank/DDBJ whole genome shotgun (WGS) entry which is preliminary data.</text>
</comment>
<sequence>MNIPCALRPVITLLLLVALTPACSEDPPADASSGDTSDTPGATADTSDTIDEPPTTGPDSDGESTSTTSPTGPDVTGTSDPSGSSSGDDTTGSGTGGGEPGVLGSTQDGCSPSGERSPSLPHEAGYLTATVLTPDTYPFAVSRVQYTLRRNLDVGCVNTYAHRLEIYVTEGGKPPAMPSTEASTFMTIAVEESLEDVNRRVLEPELDPPIVLTDGQSLVVAVSLEADLDAGMALCLEICVGDPDPGVDFWGGAPAEPYNWDDLVADYGFSANQNIAAFGTAL</sequence>
<feature type="chain" id="PRO_5047528401" description="Lipoprotein" evidence="2">
    <location>
        <begin position="25"/>
        <end position="282"/>
    </location>
</feature>
<evidence type="ECO:0000256" key="2">
    <source>
        <dbReference type="SAM" id="SignalP"/>
    </source>
</evidence>
<keyword evidence="2" id="KW-0732">Signal</keyword>
<name>A0ABS7U021_9BACT</name>
<dbReference type="Proteomes" id="UP001139031">
    <property type="component" value="Unassembled WGS sequence"/>
</dbReference>
<feature type="signal peptide" evidence="2">
    <location>
        <begin position="1"/>
        <end position="24"/>
    </location>
</feature>
<feature type="region of interest" description="Disordered" evidence="1">
    <location>
        <begin position="24"/>
        <end position="122"/>
    </location>
</feature>
<feature type="compositionally biased region" description="Low complexity" evidence="1">
    <location>
        <begin position="57"/>
        <end position="92"/>
    </location>
</feature>
<gene>
    <name evidence="3" type="ORF">K7C98_31385</name>
</gene>
<protein>
    <recommendedName>
        <fullName evidence="5">Lipoprotein</fullName>
    </recommendedName>
</protein>
<evidence type="ECO:0000313" key="3">
    <source>
        <dbReference type="EMBL" id="MBZ5713756.1"/>
    </source>
</evidence>
<dbReference type="EMBL" id="JAIRAU010000043">
    <property type="protein sequence ID" value="MBZ5713756.1"/>
    <property type="molecule type" value="Genomic_DNA"/>
</dbReference>
<evidence type="ECO:0000256" key="1">
    <source>
        <dbReference type="SAM" id="MobiDB-lite"/>
    </source>
</evidence>
<feature type="compositionally biased region" description="Polar residues" evidence="1">
    <location>
        <begin position="107"/>
        <end position="116"/>
    </location>
</feature>
<reference evidence="3" key="1">
    <citation type="submission" date="2021-08" db="EMBL/GenBank/DDBJ databases">
        <authorList>
            <person name="Stevens D.C."/>
        </authorList>
    </citation>
    <scope>NUCLEOTIDE SEQUENCE</scope>
    <source>
        <strain evidence="3">DSM 53165</strain>
    </source>
</reference>
<feature type="compositionally biased region" description="Polar residues" evidence="1">
    <location>
        <begin position="33"/>
        <end position="47"/>
    </location>
</feature>